<feature type="domain" description="Helix-turn-helix" evidence="1">
    <location>
        <begin position="23"/>
        <end position="74"/>
    </location>
</feature>
<proteinExistence type="predicted"/>
<reference evidence="2 3" key="1">
    <citation type="submission" date="2019-07" db="EMBL/GenBank/DDBJ databases">
        <title>Whole genome shotgun sequence of Terrabacter aerolatus NBRC 106305.</title>
        <authorList>
            <person name="Hosoyama A."/>
            <person name="Uohara A."/>
            <person name="Ohji S."/>
            <person name="Ichikawa N."/>
        </authorList>
    </citation>
    <scope>NUCLEOTIDE SEQUENCE [LARGE SCALE GENOMIC DNA]</scope>
    <source>
        <strain evidence="2 3">NBRC 106305</strain>
    </source>
</reference>
<dbReference type="Proteomes" id="UP000321534">
    <property type="component" value="Unassembled WGS sequence"/>
</dbReference>
<dbReference type="Pfam" id="PF12728">
    <property type="entry name" value="HTH_17"/>
    <property type="match status" value="1"/>
</dbReference>
<protein>
    <recommendedName>
        <fullName evidence="1">Helix-turn-helix domain-containing protein</fullName>
    </recommendedName>
</protein>
<accession>A0A512D6A2</accession>
<evidence type="ECO:0000259" key="1">
    <source>
        <dbReference type="Pfam" id="PF12728"/>
    </source>
</evidence>
<dbReference type="InterPro" id="IPR009061">
    <property type="entry name" value="DNA-bd_dom_put_sf"/>
</dbReference>
<dbReference type="RefSeq" id="WP_147068378.1">
    <property type="nucleotide sequence ID" value="NZ_BAAARO010000040.1"/>
</dbReference>
<dbReference type="SUPFAM" id="SSF46955">
    <property type="entry name" value="Putative DNA-binding domain"/>
    <property type="match status" value="1"/>
</dbReference>
<gene>
    <name evidence="2" type="ORF">TAE01_38180</name>
</gene>
<dbReference type="EMBL" id="BJYX01000032">
    <property type="protein sequence ID" value="GEO32008.1"/>
    <property type="molecule type" value="Genomic_DNA"/>
</dbReference>
<name>A0A512D6A2_9MICO</name>
<evidence type="ECO:0000313" key="2">
    <source>
        <dbReference type="EMBL" id="GEO32008.1"/>
    </source>
</evidence>
<evidence type="ECO:0000313" key="3">
    <source>
        <dbReference type="Proteomes" id="UP000321534"/>
    </source>
</evidence>
<keyword evidence="3" id="KW-1185">Reference proteome</keyword>
<sequence>MTALDSARWPGTSTTLASEVGRLLNSAEVAEMIRVPEATLRYWRHVGIGPRSFKMGPRRVLYRADDVDVWVAAQYADQR</sequence>
<dbReference type="InterPro" id="IPR041657">
    <property type="entry name" value="HTH_17"/>
</dbReference>
<dbReference type="OrthoDB" id="4330189at2"/>
<dbReference type="AlphaFoldDB" id="A0A512D6A2"/>
<organism evidence="2 3">
    <name type="scientific">Terrabacter aerolatus</name>
    <dbReference type="NCBI Taxonomy" id="422442"/>
    <lineage>
        <taxon>Bacteria</taxon>
        <taxon>Bacillati</taxon>
        <taxon>Actinomycetota</taxon>
        <taxon>Actinomycetes</taxon>
        <taxon>Micrococcales</taxon>
        <taxon>Intrasporangiaceae</taxon>
        <taxon>Terrabacter</taxon>
    </lineage>
</organism>
<comment type="caution">
    <text evidence="2">The sequence shown here is derived from an EMBL/GenBank/DDBJ whole genome shotgun (WGS) entry which is preliminary data.</text>
</comment>